<evidence type="ECO:0000256" key="1">
    <source>
        <dbReference type="SAM" id="Phobius"/>
    </source>
</evidence>
<dbReference type="EMBL" id="MNVN01000011">
    <property type="protein sequence ID" value="OIO30870.1"/>
    <property type="molecule type" value="Genomic_DNA"/>
</dbReference>
<reference evidence="2 3" key="1">
    <citation type="journal article" date="2016" name="Environ. Microbiol.">
        <title>Genomic resolution of a cold subsurface aquifer community provides metabolic insights for novel microbes adapted to high CO concentrations.</title>
        <authorList>
            <person name="Probst A.J."/>
            <person name="Castelle C.J."/>
            <person name="Singh A."/>
            <person name="Brown C.T."/>
            <person name="Anantharaman K."/>
            <person name="Sharon I."/>
            <person name="Hug L.A."/>
            <person name="Burstein D."/>
            <person name="Emerson J.B."/>
            <person name="Thomas B.C."/>
            <person name="Banfield J.F."/>
        </authorList>
    </citation>
    <scope>NUCLEOTIDE SEQUENCE [LARGE SCALE GENOMIC DNA]</scope>
    <source>
        <strain evidence="2">CG1_02_43_90</strain>
    </source>
</reference>
<evidence type="ECO:0000313" key="2">
    <source>
        <dbReference type="EMBL" id="OIO30870.1"/>
    </source>
</evidence>
<organism evidence="2 3">
    <name type="scientific">Candidatus Nomurabacteria bacterium CG1_02_43_90</name>
    <dbReference type="NCBI Taxonomy" id="1805281"/>
    <lineage>
        <taxon>Bacteria</taxon>
        <taxon>Candidatus Nomuraibacteriota</taxon>
    </lineage>
</organism>
<keyword evidence="1" id="KW-0812">Transmembrane</keyword>
<dbReference type="STRING" id="1805281.AUJ77_01415"/>
<keyword evidence="1" id="KW-0472">Membrane</keyword>
<evidence type="ECO:0000313" key="3">
    <source>
        <dbReference type="Proteomes" id="UP000181992"/>
    </source>
</evidence>
<dbReference type="Pfam" id="PF18895">
    <property type="entry name" value="T4SS_pilin"/>
    <property type="match status" value="1"/>
</dbReference>
<comment type="caution">
    <text evidence="2">The sequence shown here is derived from an EMBL/GenBank/DDBJ whole genome shotgun (WGS) entry which is preliminary data.</text>
</comment>
<proteinExistence type="predicted"/>
<accession>A0A1J4V8I0</accession>
<feature type="transmembrane region" description="Helical" evidence="1">
    <location>
        <begin position="12"/>
        <end position="31"/>
    </location>
</feature>
<feature type="transmembrane region" description="Helical" evidence="1">
    <location>
        <begin position="52"/>
        <end position="71"/>
    </location>
</feature>
<dbReference type="Proteomes" id="UP000181992">
    <property type="component" value="Unassembled WGS sequence"/>
</dbReference>
<protein>
    <submittedName>
        <fullName evidence="2">Uncharacterized protein</fullName>
    </submittedName>
</protein>
<gene>
    <name evidence="2" type="ORF">AUJ77_01415</name>
</gene>
<dbReference type="InterPro" id="IPR043993">
    <property type="entry name" value="T4SS_pilin"/>
</dbReference>
<sequence length="79" mass="8761">MNIMQKVNDLILQPIVVLLFALAIGYFLFGLMKFVQNQDNEKERGEGKQHMVFGILGIAMMAGVWGILGVIQNSVSALH</sequence>
<keyword evidence="1" id="KW-1133">Transmembrane helix</keyword>
<name>A0A1J4V8I0_9BACT</name>
<dbReference type="AlphaFoldDB" id="A0A1J4V8I0"/>